<accession>A0ACC2YTK2</accession>
<proteinExistence type="predicted"/>
<keyword evidence="2" id="KW-1185">Reference proteome</keyword>
<protein>
    <submittedName>
        <fullName evidence="1">Uncharacterized protein</fullName>
    </submittedName>
</protein>
<sequence>MHLPTAFTFLSALILLPFLVYASCPLPVEPHLPIPPLSAADFSSLLANLTAETDMRLGRLIDLSPTFANISVSVVVTGQDEMPWFTYNFGPEGSNVTSDSIYRIASISKVFAVYEALVNHLDLDDTVGKWIPEFQRDEVAGITLRSLAGQTSGLTRDYPNNDVSVIPLDCDFMLMKRISTYLTMTDYINTLSQRELVYPPSSFPSYSNMAYDVLGQIVELKTGKNYSDLIAHDVAHRLNMPRTSLLKPDDSLGVIPTALANRSWYEDFGWAGPAGAMYSSASDLAQFARLILNDLDSFNETSLGLPGHVLREWFKPHSYTASNVGFVGLPWEDVRPSIPGLNGGFPFTVHIKSGSLIVYESELAIVPEYGFGLSVLATGGPSGTVRVFEDELVLAFARVVEAKRVQHANDTYAGTYSAAVGNSTAVFELKVADDGLGLELVRWEYGSLDILGILLNPSAPMEPAGIVGAPIHRFHQFVRRQSTNTTTPVYRLFPTQAFIPDTWRMSLWSPASPASPVIESIFAGDCGEWFVTDALYYGGQPADKIHFIRDEAGSVAEVEIPWLRLKLAKQAL</sequence>
<organism evidence="1 2">
    <name type="scientific">Coniosporium tulheliwenetii</name>
    <dbReference type="NCBI Taxonomy" id="3383036"/>
    <lineage>
        <taxon>Eukaryota</taxon>
        <taxon>Fungi</taxon>
        <taxon>Dikarya</taxon>
        <taxon>Ascomycota</taxon>
        <taxon>Pezizomycotina</taxon>
        <taxon>Dothideomycetes</taxon>
        <taxon>Dothideomycetes incertae sedis</taxon>
        <taxon>Coniosporium</taxon>
    </lineage>
</organism>
<evidence type="ECO:0000313" key="1">
    <source>
        <dbReference type="EMBL" id="KAJ9638373.1"/>
    </source>
</evidence>
<reference evidence="1" key="1">
    <citation type="submission" date="2022-10" db="EMBL/GenBank/DDBJ databases">
        <title>Culturing micro-colonial fungi from biological soil crusts in the Mojave desert and describing Neophaeococcomyces mojavensis, and introducing the new genera and species Taxawa tesnikishii.</title>
        <authorList>
            <person name="Kurbessoian T."/>
            <person name="Stajich J.E."/>
        </authorList>
    </citation>
    <scope>NUCLEOTIDE SEQUENCE</scope>
    <source>
        <strain evidence="1">JES_115</strain>
    </source>
</reference>
<gene>
    <name evidence="1" type="ORF">H2199_007061</name>
</gene>
<name>A0ACC2YTK2_9PEZI</name>
<evidence type="ECO:0000313" key="2">
    <source>
        <dbReference type="Proteomes" id="UP001172680"/>
    </source>
</evidence>
<comment type="caution">
    <text evidence="1">The sequence shown here is derived from an EMBL/GenBank/DDBJ whole genome shotgun (WGS) entry which is preliminary data.</text>
</comment>
<dbReference type="EMBL" id="JAPDRP010000021">
    <property type="protein sequence ID" value="KAJ9638373.1"/>
    <property type="molecule type" value="Genomic_DNA"/>
</dbReference>
<dbReference type="Proteomes" id="UP001172680">
    <property type="component" value="Unassembled WGS sequence"/>
</dbReference>